<evidence type="ECO:0000256" key="5">
    <source>
        <dbReference type="ARBA" id="ARBA00023049"/>
    </source>
</evidence>
<proteinExistence type="inferred from homology"/>
<dbReference type="InterPro" id="IPR007863">
    <property type="entry name" value="Peptidase_M16_C"/>
</dbReference>
<keyword evidence="3" id="KW-0378">Hydrolase</keyword>
<dbReference type="SUPFAM" id="SSF63411">
    <property type="entry name" value="LuxS/MPP-like metallohydrolase"/>
    <property type="match status" value="2"/>
</dbReference>
<dbReference type="EMBL" id="JBHUDG010000046">
    <property type="protein sequence ID" value="MFD1631379.1"/>
    <property type="molecule type" value="Genomic_DNA"/>
</dbReference>
<evidence type="ECO:0000256" key="3">
    <source>
        <dbReference type="ARBA" id="ARBA00022801"/>
    </source>
</evidence>
<dbReference type="InterPro" id="IPR011249">
    <property type="entry name" value="Metalloenz_LuxS/M16"/>
</dbReference>
<protein>
    <submittedName>
        <fullName evidence="8">M16 family metallopeptidase</fullName>
    </submittedName>
</protein>
<dbReference type="InterPro" id="IPR011765">
    <property type="entry name" value="Pept_M16_N"/>
</dbReference>
<keyword evidence="2" id="KW-0645">Protease</keyword>
<dbReference type="InterPro" id="IPR050626">
    <property type="entry name" value="Peptidase_M16"/>
</dbReference>
<evidence type="ECO:0000259" key="6">
    <source>
        <dbReference type="Pfam" id="PF00675"/>
    </source>
</evidence>
<feature type="domain" description="Peptidase M16 C-terminal" evidence="7">
    <location>
        <begin position="170"/>
        <end position="344"/>
    </location>
</feature>
<evidence type="ECO:0000256" key="4">
    <source>
        <dbReference type="ARBA" id="ARBA00022833"/>
    </source>
</evidence>
<comment type="similarity">
    <text evidence="1">Belongs to the peptidase M16 family.</text>
</comment>
<feature type="domain" description="Peptidase M16 N-terminal" evidence="6">
    <location>
        <begin position="15"/>
        <end position="129"/>
    </location>
</feature>
<evidence type="ECO:0000313" key="8">
    <source>
        <dbReference type="EMBL" id="MFD1631379.1"/>
    </source>
</evidence>
<dbReference type="Pfam" id="PF00675">
    <property type="entry name" value="Peptidase_M16"/>
    <property type="match status" value="1"/>
</dbReference>
<accession>A0ABW4IG78</accession>
<dbReference type="Pfam" id="PF05193">
    <property type="entry name" value="Peptidase_M16_C"/>
    <property type="match status" value="1"/>
</dbReference>
<keyword evidence="9" id="KW-1185">Reference proteome</keyword>
<dbReference type="PANTHER" id="PTHR43690:SF17">
    <property type="entry name" value="PROTEIN YHJJ"/>
    <property type="match status" value="1"/>
</dbReference>
<dbReference type="PANTHER" id="PTHR43690">
    <property type="entry name" value="NARDILYSIN"/>
    <property type="match status" value="1"/>
</dbReference>
<dbReference type="Gene3D" id="3.30.830.10">
    <property type="entry name" value="Metalloenzyme, LuxS/M16 peptidase-like"/>
    <property type="match status" value="2"/>
</dbReference>
<gene>
    <name evidence="8" type="ORF">ACFSAH_15995</name>
</gene>
<keyword evidence="5" id="KW-0482">Metalloprotease</keyword>
<comment type="caution">
    <text evidence="8">The sequence shown here is derived from an EMBL/GenBank/DDBJ whole genome shotgun (WGS) entry which is preliminary data.</text>
</comment>
<dbReference type="RefSeq" id="WP_379663747.1">
    <property type="nucleotide sequence ID" value="NZ_JBHUDG010000046.1"/>
</dbReference>
<reference evidence="9" key="1">
    <citation type="journal article" date="2019" name="Int. J. Syst. Evol. Microbiol.">
        <title>The Global Catalogue of Microorganisms (GCM) 10K type strain sequencing project: providing services to taxonomists for standard genome sequencing and annotation.</title>
        <authorList>
            <consortium name="The Broad Institute Genomics Platform"/>
            <consortium name="The Broad Institute Genome Sequencing Center for Infectious Disease"/>
            <person name="Wu L."/>
            <person name="Ma J."/>
        </authorList>
    </citation>
    <scope>NUCLEOTIDE SEQUENCE [LARGE SCALE GENOMIC DNA]</scope>
    <source>
        <strain evidence="9">CCUG 53762</strain>
    </source>
</reference>
<organism evidence="8 9">
    <name type="scientific">Pseudopedobacter beijingensis</name>
    <dbReference type="NCBI Taxonomy" id="1207056"/>
    <lineage>
        <taxon>Bacteria</taxon>
        <taxon>Pseudomonadati</taxon>
        <taxon>Bacteroidota</taxon>
        <taxon>Sphingobacteriia</taxon>
        <taxon>Sphingobacteriales</taxon>
        <taxon>Sphingobacteriaceae</taxon>
        <taxon>Pseudopedobacter</taxon>
    </lineage>
</organism>
<evidence type="ECO:0000313" key="9">
    <source>
        <dbReference type="Proteomes" id="UP001597118"/>
    </source>
</evidence>
<name>A0ABW4IG78_9SPHI</name>
<sequence>MLKFEKFKLDNGLTVLVHEDHNTPMAVLNILYDVGARDEQESQTGFAHLFEHLMFGGSVNVPSYDEPLQRVGGENNAFTSNDITNYYITLPSANLETAFWLESDRMLSLAFSEKSLEVQRNVVCEEFKQRYLNQPYGDVWLKLRPLVYKAHPYKWATIGKELSHIENAKMEDVKAFFQKHYNPQNAVMVVGGDVTLEKVKELSEKWFAPIPAGEKYVRNLPQEPEQLAEVSETVYADVPLNAIYKVFKMVGKTDEKFPVYDLISDILSQGKSSRLYRSLVKEQELFTDINAYNYGSIDTGMFVVEGRLNEGVDVEKADAAIWNELGKLKQEMVSDNELVKVKNKFESVFEFAEMNLLDKAMNLAFYELLGDANDFNTEIEKYQKVNKEEIKEVSNSIFQKSKSTTLYYLSK</sequence>
<evidence type="ECO:0000256" key="1">
    <source>
        <dbReference type="ARBA" id="ARBA00007261"/>
    </source>
</evidence>
<evidence type="ECO:0000256" key="2">
    <source>
        <dbReference type="ARBA" id="ARBA00022670"/>
    </source>
</evidence>
<keyword evidence="4" id="KW-0862">Zinc</keyword>
<dbReference type="Proteomes" id="UP001597118">
    <property type="component" value="Unassembled WGS sequence"/>
</dbReference>
<evidence type="ECO:0000259" key="7">
    <source>
        <dbReference type="Pfam" id="PF05193"/>
    </source>
</evidence>